<proteinExistence type="predicted"/>
<sequence>MIEKIGHIKNPLTVIAMFAGIAEVSGAVVLPFLNEDVQGTYVWFLMGFPCLLVLLFFATLWHDYTVLYAPSDYPNADSFQNLFEKRQDRGVYISEFRDLSADLVAAPEVTAAQAEPEHQAQEPAAPVAPEPEPEADAVEVRPEPPEPVAAMHAQLIENFIKFGDYKKEVARQLQDQFRAPYRLSESPRTMPDSVFDVVLSGIDTNWVGRILFVTNRNLKTQIEAAKQWIHTVSMFRDSLEPREALKLRCLVCIVYKGNSMSQEQLYEFESSIQDTALMFPFSVHTQRYVLEDLVDRKYPGFLS</sequence>
<keyword evidence="2" id="KW-0812">Transmembrane</keyword>
<protein>
    <submittedName>
        <fullName evidence="3">Uncharacterized protein</fullName>
    </submittedName>
</protein>
<keyword evidence="2" id="KW-0472">Membrane</keyword>
<reference evidence="3 4" key="1">
    <citation type="submission" date="2008-01" db="EMBL/GenBank/DDBJ databases">
        <title>Complete sequence of Pseudomonas putida GB-1.</title>
        <authorList>
            <consortium name="US DOE Joint Genome Institute"/>
            <person name="Copeland A."/>
            <person name="Lucas S."/>
            <person name="Lapidus A."/>
            <person name="Barry K."/>
            <person name="Glavina del Rio T."/>
            <person name="Dalin E."/>
            <person name="Tice H."/>
            <person name="Pitluck S."/>
            <person name="Bruce D."/>
            <person name="Goodwin L."/>
            <person name="Chertkov O."/>
            <person name="Brettin T."/>
            <person name="Detter J.C."/>
            <person name="Han C."/>
            <person name="Kuske C.R."/>
            <person name="Schmutz J."/>
            <person name="Larimer F."/>
            <person name="Land M."/>
            <person name="Hauser L."/>
            <person name="Kyrpides N."/>
            <person name="Kim E."/>
            <person name="McCarthy J.K."/>
            <person name="Richardson P."/>
        </authorList>
    </citation>
    <scope>NUCLEOTIDE SEQUENCE [LARGE SCALE GENOMIC DNA]</scope>
    <source>
        <strain evidence="3 4">GB-1</strain>
    </source>
</reference>
<evidence type="ECO:0000313" key="3">
    <source>
        <dbReference type="EMBL" id="ABY97644.1"/>
    </source>
</evidence>
<evidence type="ECO:0000256" key="2">
    <source>
        <dbReference type="SAM" id="Phobius"/>
    </source>
</evidence>
<name>B0KHD9_PSEPG</name>
<dbReference type="AlphaFoldDB" id="B0KHD9"/>
<evidence type="ECO:0000313" key="4">
    <source>
        <dbReference type="Proteomes" id="UP000002157"/>
    </source>
</evidence>
<organism evidence="3 4">
    <name type="scientific">Pseudomonas putida (strain GB-1)</name>
    <dbReference type="NCBI Taxonomy" id="76869"/>
    <lineage>
        <taxon>Bacteria</taxon>
        <taxon>Pseudomonadati</taxon>
        <taxon>Pseudomonadota</taxon>
        <taxon>Gammaproteobacteria</taxon>
        <taxon>Pseudomonadales</taxon>
        <taxon>Pseudomonadaceae</taxon>
        <taxon>Pseudomonas</taxon>
    </lineage>
</organism>
<gene>
    <name evidence="3" type="ordered locus">PputGB1_1741</name>
</gene>
<dbReference type="Proteomes" id="UP000002157">
    <property type="component" value="Chromosome"/>
</dbReference>
<accession>B0KHD9</accession>
<feature type="transmembrane region" description="Helical" evidence="2">
    <location>
        <begin position="40"/>
        <end position="61"/>
    </location>
</feature>
<keyword evidence="2" id="KW-1133">Transmembrane helix</keyword>
<dbReference type="KEGG" id="ppg:PputGB1_1741"/>
<dbReference type="RefSeq" id="WP_012271403.1">
    <property type="nucleotide sequence ID" value="NC_010322.1"/>
</dbReference>
<evidence type="ECO:0000256" key="1">
    <source>
        <dbReference type="SAM" id="MobiDB-lite"/>
    </source>
</evidence>
<feature type="region of interest" description="Disordered" evidence="1">
    <location>
        <begin position="110"/>
        <end position="141"/>
    </location>
</feature>
<dbReference type="HOGENOM" id="CLU_917876_0_0_6"/>
<feature type="transmembrane region" description="Helical" evidence="2">
    <location>
        <begin position="12"/>
        <end position="34"/>
    </location>
</feature>
<dbReference type="EMBL" id="CP000926">
    <property type="protein sequence ID" value="ABY97644.1"/>
    <property type="molecule type" value="Genomic_DNA"/>
</dbReference>
<dbReference type="eggNOG" id="COG0457">
    <property type="taxonomic scope" value="Bacteria"/>
</dbReference>